<dbReference type="SUPFAM" id="SSF56672">
    <property type="entry name" value="DNA/RNA polymerases"/>
    <property type="match status" value="1"/>
</dbReference>
<name>A0A4S4MAP6_9APHY</name>
<dbReference type="AlphaFoldDB" id="A0A4S4MAP6"/>
<reference evidence="2 3" key="1">
    <citation type="submission" date="2019-02" db="EMBL/GenBank/DDBJ databases">
        <title>Genome sequencing of the rare red list fungi Antrodiella citrinella (Flaviporus citrinellus).</title>
        <authorList>
            <person name="Buettner E."/>
            <person name="Kellner H."/>
        </authorList>
    </citation>
    <scope>NUCLEOTIDE SEQUENCE [LARGE SCALE GENOMIC DNA]</scope>
    <source>
        <strain evidence="2 3">DSM 108506</strain>
    </source>
</reference>
<keyword evidence="3" id="KW-1185">Reference proteome</keyword>
<feature type="domain" description="Reverse transcriptase Ty1/copia-type" evidence="1">
    <location>
        <begin position="7"/>
        <end position="185"/>
    </location>
</feature>
<comment type="caution">
    <text evidence="2">The sequence shown here is derived from an EMBL/GenBank/DDBJ whole genome shotgun (WGS) entry which is preliminary data.</text>
</comment>
<dbReference type="Proteomes" id="UP000308730">
    <property type="component" value="Unassembled WGS sequence"/>
</dbReference>
<evidence type="ECO:0000259" key="1">
    <source>
        <dbReference type="Pfam" id="PF07727"/>
    </source>
</evidence>
<evidence type="ECO:0000313" key="2">
    <source>
        <dbReference type="EMBL" id="THH22514.1"/>
    </source>
</evidence>
<dbReference type="InterPro" id="IPR043502">
    <property type="entry name" value="DNA/RNA_pol_sf"/>
</dbReference>
<accession>A0A4S4MAP6</accession>
<dbReference type="InterPro" id="IPR013103">
    <property type="entry name" value="RVT_2"/>
</dbReference>
<dbReference type="EMBL" id="SGPM01000413">
    <property type="protein sequence ID" value="THH22514.1"/>
    <property type="molecule type" value="Genomic_DNA"/>
</dbReference>
<proteinExistence type="predicted"/>
<dbReference type="PANTHER" id="PTHR11439:SF467">
    <property type="entry name" value="INTEGRASE CATALYTIC DOMAIN-CONTAINING PROTEIN"/>
    <property type="match status" value="1"/>
</dbReference>
<sequence>MVSYGPIAAQRDYEIHQMDVKSAYLYGRMEEGENIYMRPPRGTELDGIKPGQVLKLRACIYGLKQAGRRWAKKFRSVMTDVGLTRSEMDHGVYYRHLPNDEFIVLFIHVDDMTMITPSMKHMDALKRKIKDHVEVVDSGEVHWMLGIEIKRDRRSLTISLGQESYITQILARYGFEDLKILSTPLNSQLVLSKDQSPSSVEEIAMMRDKPYRETLGALMYASVATRPDITYAVSLLSRFSEKPGIAHWNAVKRVYAYLKGTKDWWLTLGGDDKSPAVGYSDADGMSNPDRHAISGYAFLIGGAVSWSSKRQEIVSVSTTEAEYVALTHAFKEAIWMRNFIIEVFRAPPLPMNVKSDSMGAIALAKDDKFHARTKHIDIRFHFVRYNIEDKKILLTYCPTDDMTADIFTKALDNMKAKHFAASLGLSQA</sequence>
<organism evidence="2 3">
    <name type="scientific">Antrodiella citrinella</name>
    <dbReference type="NCBI Taxonomy" id="2447956"/>
    <lineage>
        <taxon>Eukaryota</taxon>
        <taxon>Fungi</taxon>
        <taxon>Dikarya</taxon>
        <taxon>Basidiomycota</taxon>
        <taxon>Agaricomycotina</taxon>
        <taxon>Agaricomycetes</taxon>
        <taxon>Polyporales</taxon>
        <taxon>Steccherinaceae</taxon>
        <taxon>Antrodiella</taxon>
    </lineage>
</organism>
<dbReference type="CDD" id="cd09272">
    <property type="entry name" value="RNase_HI_RT_Ty1"/>
    <property type="match status" value="1"/>
</dbReference>
<evidence type="ECO:0000313" key="3">
    <source>
        <dbReference type="Proteomes" id="UP000308730"/>
    </source>
</evidence>
<protein>
    <recommendedName>
        <fullName evidence="1">Reverse transcriptase Ty1/copia-type domain-containing protein</fullName>
    </recommendedName>
</protein>
<gene>
    <name evidence="2" type="ORF">EUX98_g8184</name>
</gene>
<dbReference type="OrthoDB" id="2795833at2759"/>
<dbReference type="Pfam" id="PF07727">
    <property type="entry name" value="RVT_2"/>
    <property type="match status" value="1"/>
</dbReference>
<dbReference type="PANTHER" id="PTHR11439">
    <property type="entry name" value="GAG-POL-RELATED RETROTRANSPOSON"/>
    <property type="match status" value="1"/>
</dbReference>